<comment type="caution">
    <text evidence="8">The sequence shown here is derived from an EMBL/GenBank/DDBJ whole genome shotgun (WGS) entry which is preliminary data.</text>
</comment>
<keyword evidence="5" id="KW-0325">Glycoprotein</keyword>
<evidence type="ECO:0000256" key="2">
    <source>
        <dbReference type="ARBA" id="ARBA00022487"/>
    </source>
</evidence>
<evidence type="ECO:0000313" key="9">
    <source>
        <dbReference type="Proteomes" id="UP001168821"/>
    </source>
</evidence>
<keyword evidence="3 6" id="KW-0378">Hydrolase</keyword>
<evidence type="ECO:0000256" key="1">
    <source>
        <dbReference type="ARBA" id="ARBA00005964"/>
    </source>
</evidence>
<dbReference type="GO" id="GO:0052689">
    <property type="term" value="F:carboxylic ester hydrolase activity"/>
    <property type="evidence" value="ECO:0007669"/>
    <property type="project" value="UniProtKB-KW"/>
</dbReference>
<dbReference type="PROSITE" id="PS00122">
    <property type="entry name" value="CARBOXYLESTERASE_B_1"/>
    <property type="match status" value="1"/>
</dbReference>
<dbReference type="Pfam" id="PF00135">
    <property type="entry name" value="COesterase"/>
    <property type="match status" value="1"/>
</dbReference>
<evidence type="ECO:0000256" key="4">
    <source>
        <dbReference type="ARBA" id="ARBA00023157"/>
    </source>
</evidence>
<evidence type="ECO:0000256" key="3">
    <source>
        <dbReference type="ARBA" id="ARBA00022801"/>
    </source>
</evidence>
<keyword evidence="2" id="KW-0719">Serine esterase</keyword>
<dbReference type="InterPro" id="IPR019826">
    <property type="entry name" value="Carboxylesterase_B_AS"/>
</dbReference>
<dbReference type="InterPro" id="IPR050309">
    <property type="entry name" value="Type-B_Carboxylest/Lipase"/>
</dbReference>
<gene>
    <name evidence="8" type="ORF">Zmor_027373</name>
</gene>
<keyword evidence="6" id="KW-0732">Signal</keyword>
<dbReference type="InterPro" id="IPR029058">
    <property type="entry name" value="AB_hydrolase_fold"/>
</dbReference>
<keyword evidence="9" id="KW-1185">Reference proteome</keyword>
<name>A0AA38M2H3_9CUCU</name>
<protein>
    <recommendedName>
        <fullName evidence="6">Carboxylic ester hydrolase</fullName>
        <ecNumber evidence="6">3.1.1.-</ecNumber>
    </recommendedName>
</protein>
<feature type="chain" id="PRO_5041488056" description="Carboxylic ester hydrolase" evidence="6">
    <location>
        <begin position="19"/>
        <end position="538"/>
    </location>
</feature>
<evidence type="ECO:0000313" key="8">
    <source>
        <dbReference type="EMBL" id="KAJ3640836.1"/>
    </source>
</evidence>
<feature type="signal peptide" evidence="6">
    <location>
        <begin position="1"/>
        <end position="18"/>
    </location>
</feature>
<organism evidence="8 9">
    <name type="scientific">Zophobas morio</name>
    <dbReference type="NCBI Taxonomy" id="2755281"/>
    <lineage>
        <taxon>Eukaryota</taxon>
        <taxon>Metazoa</taxon>
        <taxon>Ecdysozoa</taxon>
        <taxon>Arthropoda</taxon>
        <taxon>Hexapoda</taxon>
        <taxon>Insecta</taxon>
        <taxon>Pterygota</taxon>
        <taxon>Neoptera</taxon>
        <taxon>Endopterygota</taxon>
        <taxon>Coleoptera</taxon>
        <taxon>Polyphaga</taxon>
        <taxon>Cucujiformia</taxon>
        <taxon>Tenebrionidae</taxon>
        <taxon>Zophobas</taxon>
    </lineage>
</organism>
<proteinExistence type="inferred from homology"/>
<keyword evidence="4" id="KW-1015">Disulfide bond</keyword>
<dbReference type="InterPro" id="IPR002018">
    <property type="entry name" value="CarbesteraseB"/>
</dbReference>
<accession>A0AA38M2H3</accession>
<dbReference type="EMBL" id="JALNTZ010000009">
    <property type="protein sequence ID" value="KAJ3640836.1"/>
    <property type="molecule type" value="Genomic_DNA"/>
</dbReference>
<reference evidence="8" key="1">
    <citation type="journal article" date="2023" name="G3 (Bethesda)">
        <title>Whole genome assemblies of Zophobas morio and Tenebrio molitor.</title>
        <authorList>
            <person name="Kaur S."/>
            <person name="Stinson S.A."/>
            <person name="diCenzo G.C."/>
        </authorList>
    </citation>
    <scope>NUCLEOTIDE SEQUENCE</scope>
    <source>
        <strain evidence="8">QUZm001</strain>
    </source>
</reference>
<feature type="domain" description="Carboxylesterase type B" evidence="7">
    <location>
        <begin position="19"/>
        <end position="507"/>
    </location>
</feature>
<evidence type="ECO:0000259" key="7">
    <source>
        <dbReference type="Pfam" id="PF00135"/>
    </source>
</evidence>
<dbReference type="Gene3D" id="3.40.50.1820">
    <property type="entry name" value="alpha/beta hydrolase"/>
    <property type="match status" value="1"/>
</dbReference>
<dbReference type="CDD" id="cd00312">
    <property type="entry name" value="Esterase_lipase"/>
    <property type="match status" value="1"/>
</dbReference>
<comment type="similarity">
    <text evidence="1 6">Belongs to the type-B carboxylesterase/lipase family.</text>
</comment>
<dbReference type="EC" id="3.1.1.-" evidence="6"/>
<dbReference type="Proteomes" id="UP001168821">
    <property type="component" value="Unassembled WGS sequence"/>
</dbReference>
<dbReference type="SUPFAM" id="SSF53474">
    <property type="entry name" value="alpha/beta-Hydrolases"/>
    <property type="match status" value="1"/>
</dbReference>
<evidence type="ECO:0000256" key="6">
    <source>
        <dbReference type="RuleBase" id="RU361235"/>
    </source>
</evidence>
<sequence length="538" mass="60692">MSKTHLFWLLPFVVHICAQQPVVQTPLGSIKGSFRKSIQNRTFSSFEGIPYAKPPIGDLRFEPPEPREPWDGIWDANHPSFCAQTNTFNSDINGDEDCLHVNVYVPRENPNPDDKLDVMVHIHGGAYMYASGQFFANPVVLMDKELVLVSLNYRLGILGFLSTEDDVVSGNNGLKDQVLALKWVQENIASFGGNPESVTIHGISAGGGSVHFHYLSEMSKGLFHKGYSQSGVAANTFSIQEGALEKAKILANAVGCPVSDTTILVKCLKQRHHRQLLSQMGLFFGYSTIPISPFAPVVEKGSNPFLKEHPYELLKKGKVNDLPWISSNVADEGHLLDMFLPKDVFDFNTDWQRFGPILLDFNYTIGSSLWSSTWERIKNFYFDDKAINAENFDILCNMYGDRTFTVDAQNVARIQASVTKSPVYYYYFRYKKEDDKYVSHGVDSKYLFGPTIIAPDALTEDELLLRNIFLDMFISFAKTGTPSVQGVDWKPTKDDKLTYLDIKGPRTEDISLKEVDELAPLKFWQFLEKLEQSARIDL</sequence>
<dbReference type="AlphaFoldDB" id="A0AA38M2H3"/>
<dbReference type="PANTHER" id="PTHR11559">
    <property type="entry name" value="CARBOXYLESTERASE"/>
    <property type="match status" value="1"/>
</dbReference>
<evidence type="ECO:0000256" key="5">
    <source>
        <dbReference type="ARBA" id="ARBA00023180"/>
    </source>
</evidence>